<comment type="pathway">
    <text evidence="7">Pyrimidine metabolism; UMP biosynthesis via de novo pathway; (S)-dihydroorotate from bicarbonate: step 3/3.</text>
</comment>
<feature type="binding site" evidence="7">
    <location>
        <position position="94"/>
    </location>
    <ligand>
        <name>substrate</name>
    </ligand>
</feature>
<dbReference type="PANTHER" id="PTHR43668:SF2">
    <property type="entry name" value="ALLANTOINASE"/>
    <property type="match status" value="1"/>
</dbReference>
<keyword evidence="4 7" id="KW-0378">Hydrolase</keyword>
<dbReference type="NCBIfam" id="TIGR00857">
    <property type="entry name" value="pyrC_multi"/>
    <property type="match status" value="1"/>
</dbReference>
<comment type="caution">
    <text evidence="10">The sequence shown here is derived from an EMBL/GenBank/DDBJ whole genome shotgun (WGS) entry which is preliminary data.</text>
</comment>
<gene>
    <name evidence="7" type="primary">pyrC</name>
    <name evidence="10" type="ORF">EDC39_101483</name>
</gene>
<dbReference type="CDD" id="cd01317">
    <property type="entry name" value="DHOase_IIa"/>
    <property type="match status" value="1"/>
</dbReference>
<comment type="cofactor">
    <cofactor evidence="7">
        <name>Zn(2+)</name>
        <dbReference type="ChEBI" id="CHEBI:29105"/>
    </cofactor>
    <text evidence="7">Binds 2 Zn(2+) ions per subunit.</text>
</comment>
<dbReference type="HAMAP" id="MF_00220_B">
    <property type="entry name" value="PyrC_classI_B"/>
    <property type="match status" value="1"/>
</dbReference>
<dbReference type="InterPro" id="IPR002195">
    <property type="entry name" value="Dihydroorotase_CS"/>
</dbReference>
<evidence type="ECO:0000313" key="11">
    <source>
        <dbReference type="Proteomes" id="UP000324159"/>
    </source>
</evidence>
<dbReference type="GO" id="GO:0044205">
    <property type="term" value="P:'de novo' UMP biosynthetic process"/>
    <property type="evidence" value="ECO:0007669"/>
    <property type="project" value="UniProtKB-UniRule"/>
</dbReference>
<dbReference type="UniPathway" id="UPA00070">
    <property type="reaction ID" value="UER00117"/>
</dbReference>
<dbReference type="InterPro" id="IPR024403">
    <property type="entry name" value="DHOase_cat"/>
</dbReference>
<dbReference type="GO" id="GO:0008270">
    <property type="term" value="F:zinc ion binding"/>
    <property type="evidence" value="ECO:0007669"/>
    <property type="project" value="UniProtKB-UniRule"/>
</dbReference>
<dbReference type="SUPFAM" id="SSF51556">
    <property type="entry name" value="Metallo-dependent hydrolases"/>
    <property type="match status" value="1"/>
</dbReference>
<feature type="domain" description="Amidohydrolase 3" evidence="8">
    <location>
        <begin position="340"/>
        <end position="420"/>
    </location>
</feature>
<keyword evidence="3 7" id="KW-0479">Metal-binding</keyword>
<dbReference type="GO" id="GO:0004038">
    <property type="term" value="F:allantoinase activity"/>
    <property type="evidence" value="ECO:0007669"/>
    <property type="project" value="TreeGrafter"/>
</dbReference>
<dbReference type="InterPro" id="IPR050138">
    <property type="entry name" value="DHOase/Allantoinase_Hydrolase"/>
</dbReference>
<comment type="caution">
    <text evidence="7">Lacks conserved residue(s) required for the propagation of feature annotation.</text>
</comment>
<feature type="binding site" evidence="7">
    <location>
        <begin position="62"/>
        <end position="64"/>
    </location>
    <ligand>
        <name>substrate</name>
    </ligand>
</feature>
<dbReference type="PROSITE" id="PS00483">
    <property type="entry name" value="DIHYDROOROTASE_2"/>
    <property type="match status" value="1"/>
</dbReference>
<proteinExistence type="inferred from homology"/>
<dbReference type="EMBL" id="VNIB01000001">
    <property type="protein sequence ID" value="TYP00317.1"/>
    <property type="molecule type" value="Genomic_DNA"/>
</dbReference>
<dbReference type="PANTHER" id="PTHR43668">
    <property type="entry name" value="ALLANTOINASE"/>
    <property type="match status" value="1"/>
</dbReference>
<evidence type="ECO:0000256" key="3">
    <source>
        <dbReference type="ARBA" id="ARBA00022723"/>
    </source>
</evidence>
<dbReference type="PROSITE" id="PS00482">
    <property type="entry name" value="DIHYDROOROTASE_1"/>
    <property type="match status" value="1"/>
</dbReference>
<organism evidence="10 11">
    <name type="scientific">Geothermobacter ehrlichii</name>
    <dbReference type="NCBI Taxonomy" id="213224"/>
    <lineage>
        <taxon>Bacteria</taxon>
        <taxon>Pseudomonadati</taxon>
        <taxon>Thermodesulfobacteriota</taxon>
        <taxon>Desulfuromonadia</taxon>
        <taxon>Desulfuromonadales</taxon>
        <taxon>Geothermobacteraceae</taxon>
        <taxon>Geothermobacter</taxon>
    </lineage>
</organism>
<reference evidence="10 11" key="1">
    <citation type="submission" date="2019-07" db="EMBL/GenBank/DDBJ databases">
        <title>Genomic Encyclopedia of Type Strains, Phase IV (KMG-IV): sequencing the most valuable type-strain genomes for metagenomic binning, comparative biology and taxonomic classification.</title>
        <authorList>
            <person name="Goeker M."/>
        </authorList>
    </citation>
    <scope>NUCLEOTIDE SEQUENCE [LARGE SCALE GENOMIC DNA]</scope>
    <source>
        <strain evidence="10 11">SS015</strain>
    </source>
</reference>
<feature type="binding site" evidence="7">
    <location>
        <position position="60"/>
    </location>
    <ligand>
        <name>Zn(2+)</name>
        <dbReference type="ChEBI" id="CHEBI:29105"/>
        <label>1</label>
    </ligand>
</feature>
<dbReference type="Proteomes" id="UP000324159">
    <property type="component" value="Unassembled WGS sequence"/>
</dbReference>
<feature type="binding site" evidence="7">
    <location>
        <position position="305"/>
    </location>
    <ligand>
        <name>Zn(2+)</name>
        <dbReference type="ChEBI" id="CHEBI:29105"/>
        <label>1</label>
    </ligand>
</feature>
<dbReference type="GO" id="GO:0006145">
    <property type="term" value="P:purine nucleobase catabolic process"/>
    <property type="evidence" value="ECO:0007669"/>
    <property type="project" value="TreeGrafter"/>
</dbReference>
<dbReference type="Gene3D" id="3.20.20.140">
    <property type="entry name" value="Metal-dependent hydrolases"/>
    <property type="match status" value="1"/>
</dbReference>
<dbReference type="GO" id="GO:0004151">
    <property type="term" value="F:dihydroorotase activity"/>
    <property type="evidence" value="ECO:0007669"/>
    <property type="project" value="UniProtKB-UniRule"/>
</dbReference>
<feature type="active site" evidence="7">
    <location>
        <position position="305"/>
    </location>
</feature>
<feature type="binding site" evidence="7">
    <location>
        <position position="232"/>
    </location>
    <ligand>
        <name>Zn(2+)</name>
        <dbReference type="ChEBI" id="CHEBI:29105"/>
        <label>2</label>
    </ligand>
</feature>
<keyword evidence="6 7" id="KW-0665">Pyrimidine biosynthesis</keyword>
<evidence type="ECO:0000313" key="10">
    <source>
        <dbReference type="EMBL" id="TYP00317.1"/>
    </source>
</evidence>
<keyword evidence="11" id="KW-1185">Reference proteome</keyword>
<evidence type="ECO:0000256" key="4">
    <source>
        <dbReference type="ARBA" id="ARBA00022801"/>
    </source>
</evidence>
<dbReference type="InterPro" id="IPR004722">
    <property type="entry name" value="DHOase"/>
</dbReference>
<feature type="domain" description="Dihydroorotase catalytic" evidence="9">
    <location>
        <begin position="49"/>
        <end position="236"/>
    </location>
</feature>
<evidence type="ECO:0000259" key="9">
    <source>
        <dbReference type="Pfam" id="PF12890"/>
    </source>
</evidence>
<feature type="binding site" evidence="7">
    <location>
        <position position="152"/>
    </location>
    <ligand>
        <name>Zn(2+)</name>
        <dbReference type="ChEBI" id="CHEBI:29105"/>
        <label>1</label>
    </ligand>
</feature>
<dbReference type="SUPFAM" id="SSF51338">
    <property type="entry name" value="Composite domain of metallo-dependent hydrolases"/>
    <property type="match status" value="1"/>
</dbReference>
<evidence type="ECO:0000256" key="6">
    <source>
        <dbReference type="ARBA" id="ARBA00022975"/>
    </source>
</evidence>
<dbReference type="InterPro" id="IPR013108">
    <property type="entry name" value="Amidohydro_3"/>
</dbReference>
<evidence type="ECO:0000259" key="8">
    <source>
        <dbReference type="Pfam" id="PF07969"/>
    </source>
</evidence>
<accession>A0A5D3WQ17</accession>
<dbReference type="InterPro" id="IPR011059">
    <property type="entry name" value="Metal-dep_hydrolase_composite"/>
</dbReference>
<comment type="function">
    <text evidence="1 7">Catalyzes the reversible cyclization of carbamoyl aspartate to dihydroorotate.</text>
</comment>
<dbReference type="EC" id="3.5.2.3" evidence="7"/>
<name>A0A5D3WQ17_9BACT</name>
<dbReference type="RefSeq" id="WP_148894509.1">
    <property type="nucleotide sequence ID" value="NZ_VNIB01000001.1"/>
</dbReference>
<dbReference type="Pfam" id="PF07969">
    <property type="entry name" value="Amidohydro_3"/>
    <property type="match status" value="1"/>
</dbReference>
<evidence type="ECO:0000256" key="1">
    <source>
        <dbReference type="ARBA" id="ARBA00002368"/>
    </source>
</evidence>
<comment type="catalytic activity">
    <reaction evidence="7">
        <text>(S)-dihydroorotate + H2O = N-carbamoyl-L-aspartate + H(+)</text>
        <dbReference type="Rhea" id="RHEA:24296"/>
        <dbReference type="ChEBI" id="CHEBI:15377"/>
        <dbReference type="ChEBI" id="CHEBI:15378"/>
        <dbReference type="ChEBI" id="CHEBI:30864"/>
        <dbReference type="ChEBI" id="CHEBI:32814"/>
        <dbReference type="EC" id="3.5.2.3"/>
    </reaction>
</comment>
<dbReference type="Gene3D" id="2.30.40.10">
    <property type="entry name" value="Urease, subunit C, domain 1"/>
    <property type="match status" value="1"/>
</dbReference>
<dbReference type="GO" id="GO:0005737">
    <property type="term" value="C:cytoplasm"/>
    <property type="evidence" value="ECO:0007669"/>
    <property type="project" value="TreeGrafter"/>
</dbReference>
<feature type="binding site" evidence="7">
    <location>
        <position position="62"/>
    </location>
    <ligand>
        <name>Zn(2+)</name>
        <dbReference type="ChEBI" id="CHEBI:29105"/>
        <label>1</label>
    </ligand>
</feature>
<keyword evidence="5 7" id="KW-0862">Zinc</keyword>
<dbReference type="InterPro" id="IPR032466">
    <property type="entry name" value="Metal_Hydrolase"/>
</dbReference>
<evidence type="ECO:0000256" key="7">
    <source>
        <dbReference type="HAMAP-Rule" id="MF_00220"/>
    </source>
</evidence>
<dbReference type="Pfam" id="PF12890">
    <property type="entry name" value="DHOase"/>
    <property type="match status" value="1"/>
</dbReference>
<evidence type="ECO:0000256" key="2">
    <source>
        <dbReference type="ARBA" id="ARBA00010286"/>
    </source>
</evidence>
<feature type="binding site" evidence="7">
    <location>
        <position position="309"/>
    </location>
    <ligand>
        <name>substrate</name>
    </ligand>
</feature>
<comment type="similarity">
    <text evidence="2 7">Belongs to the metallo-dependent hydrolases superfamily. DHOase family. Class I DHOase subfamily.</text>
</comment>
<sequence>MSLLIKNGRVVDPGNDVDAQLDLFIDRGIIAETGAGLELEADEVVDAAGKLVVPGLIDIHVHLRDPGLEYKEDIASGTLAAVAGGFTAVACMPNTQPVNDNLAVTRYIQARAGEVGHCRVYPIAAITRGLKGESLTEMGELSENGVVGFSDDGRPVENGSVMRRALEYVRPFGAPIISHAEELSLVGDGVMNEGFVATELGLKGIPWVAEDAMIARDVMLAELTGGRLHVAHISTRGGVEIVRQAKKRGVRVTCEATPHHFTLTDEAVRGYDTNAKMNPPLRSEDDLAAIREGLADGTIDAIATDHAPHHFDEKNVEFNLALNGIVGLETALPLTLKLVEEKVIDLKRAIALLTCGPAGALGLAGGSLAKGQPADVTVIDPDLEWTVEPEKLHSRSKNSPFGGWRMKGAAVATIVGGNVAFRREG</sequence>
<dbReference type="OrthoDB" id="9803027at2"/>
<feature type="binding site" evidence="7">
    <location>
        <position position="152"/>
    </location>
    <ligand>
        <name>Zn(2+)</name>
        <dbReference type="ChEBI" id="CHEBI:29105"/>
        <label>2</label>
    </ligand>
</feature>
<protein>
    <recommendedName>
        <fullName evidence="7">Dihydroorotase</fullName>
        <shortName evidence="7">DHOase</shortName>
        <ecNumber evidence="7">3.5.2.3</ecNumber>
    </recommendedName>
</protein>
<feature type="binding site" evidence="7">
    <location>
        <position position="179"/>
    </location>
    <ligand>
        <name>Zn(2+)</name>
        <dbReference type="ChEBI" id="CHEBI:29105"/>
        <label>2</label>
    </ligand>
</feature>
<dbReference type="AlphaFoldDB" id="A0A5D3WQ17"/>
<evidence type="ECO:0000256" key="5">
    <source>
        <dbReference type="ARBA" id="ARBA00022833"/>
    </source>
</evidence>
<feature type="binding site" evidence="7">
    <location>
        <position position="278"/>
    </location>
    <ligand>
        <name>substrate</name>
    </ligand>
</feature>